<proteinExistence type="predicted"/>
<protein>
    <submittedName>
        <fullName evidence="2">Uncharacterized protein</fullName>
    </submittedName>
</protein>
<name>A0A9W9F6W1_9EURO</name>
<gene>
    <name evidence="2" type="ORF">N7456_010488</name>
</gene>
<dbReference type="EMBL" id="JAPQKH010000006">
    <property type="protein sequence ID" value="KAJ5094627.1"/>
    <property type="molecule type" value="Genomic_DNA"/>
</dbReference>
<feature type="region of interest" description="Disordered" evidence="1">
    <location>
        <begin position="1"/>
        <end position="24"/>
    </location>
</feature>
<reference evidence="2" key="2">
    <citation type="journal article" date="2023" name="IMA Fungus">
        <title>Comparative genomic study of the Penicillium genus elucidates a diverse pangenome and 15 lateral gene transfer events.</title>
        <authorList>
            <person name="Petersen C."/>
            <person name="Sorensen T."/>
            <person name="Nielsen M.R."/>
            <person name="Sondergaard T.E."/>
            <person name="Sorensen J.L."/>
            <person name="Fitzpatrick D.A."/>
            <person name="Frisvad J.C."/>
            <person name="Nielsen K.L."/>
        </authorList>
    </citation>
    <scope>NUCLEOTIDE SEQUENCE</scope>
    <source>
        <strain evidence="2">IBT 30069</strain>
    </source>
</reference>
<evidence type="ECO:0000256" key="1">
    <source>
        <dbReference type="SAM" id="MobiDB-lite"/>
    </source>
</evidence>
<feature type="compositionally biased region" description="Polar residues" evidence="1">
    <location>
        <begin position="346"/>
        <end position="368"/>
    </location>
</feature>
<feature type="region of interest" description="Disordered" evidence="1">
    <location>
        <begin position="325"/>
        <end position="384"/>
    </location>
</feature>
<feature type="compositionally biased region" description="Polar residues" evidence="1">
    <location>
        <begin position="1"/>
        <end position="19"/>
    </location>
</feature>
<comment type="caution">
    <text evidence="2">The sequence shown here is derived from an EMBL/GenBank/DDBJ whole genome shotgun (WGS) entry which is preliminary data.</text>
</comment>
<evidence type="ECO:0000313" key="2">
    <source>
        <dbReference type="EMBL" id="KAJ5094627.1"/>
    </source>
</evidence>
<organism evidence="2 3">
    <name type="scientific">Penicillium angulare</name>
    <dbReference type="NCBI Taxonomy" id="116970"/>
    <lineage>
        <taxon>Eukaryota</taxon>
        <taxon>Fungi</taxon>
        <taxon>Dikarya</taxon>
        <taxon>Ascomycota</taxon>
        <taxon>Pezizomycotina</taxon>
        <taxon>Eurotiomycetes</taxon>
        <taxon>Eurotiomycetidae</taxon>
        <taxon>Eurotiales</taxon>
        <taxon>Aspergillaceae</taxon>
        <taxon>Penicillium</taxon>
    </lineage>
</organism>
<dbReference type="AlphaFoldDB" id="A0A9W9F6W1"/>
<reference evidence="2" key="1">
    <citation type="submission" date="2022-11" db="EMBL/GenBank/DDBJ databases">
        <authorList>
            <person name="Petersen C."/>
        </authorList>
    </citation>
    <scope>NUCLEOTIDE SEQUENCE</scope>
    <source>
        <strain evidence="2">IBT 30069</strain>
    </source>
</reference>
<evidence type="ECO:0000313" key="3">
    <source>
        <dbReference type="Proteomes" id="UP001149165"/>
    </source>
</evidence>
<dbReference type="Proteomes" id="UP001149165">
    <property type="component" value="Unassembled WGS sequence"/>
</dbReference>
<keyword evidence="3" id="KW-1185">Reference proteome</keyword>
<feature type="region of interest" description="Disordered" evidence="1">
    <location>
        <begin position="262"/>
        <end position="290"/>
    </location>
</feature>
<feature type="compositionally biased region" description="Low complexity" evidence="1">
    <location>
        <begin position="326"/>
        <end position="344"/>
    </location>
</feature>
<feature type="compositionally biased region" description="Low complexity" evidence="1">
    <location>
        <begin position="263"/>
        <end position="276"/>
    </location>
</feature>
<sequence>MTSPTANQPGPSPRQSAQRLTDPEVYSEEFEGLVSLKRSCHQFVSELERIWTVAFNTFNPARITSAKTTWASCLDKQMSQVSGGGYLDGPHLIQGTTNSEGKPRPSWIQTLEEINAGGFELVGSHNEGYYRGSVNGYIVRITPSQWELIRLIAPNVKKFIEEDRLAELELKKSNLADFRKHEKWVQETFMQRIEEFVGKYAHDSYAVEQSLKQEITELTGMPREDTRAFSSANHSMPHPSLEMTNVQAVIDNRNSVDKTCEKISQPSVSIPSSRQSSMEDFSRTPAITPKQPSKELMDSILSTEDWSIIRIRTIQEAKALRDENISSAKTSSSNSLNPTSPIPSFNRATLPTTIPQSTSLARQGTQTPTKRKYNPPNDDEKIHGPTFVRDLKIYKRLTWERVRPFYTERFHIDRTARGLQAMYYKDLQKYRGKKRLLLKLPIPSSRLRGIR</sequence>
<accession>A0A9W9F6W1</accession>